<feature type="region of interest" description="Disordered" evidence="1">
    <location>
        <begin position="24"/>
        <end position="84"/>
    </location>
</feature>
<feature type="compositionally biased region" description="Polar residues" evidence="1">
    <location>
        <begin position="66"/>
        <end position="84"/>
    </location>
</feature>
<name>A0A437QTP1_9PROT</name>
<dbReference type="EMBL" id="SADE01000001">
    <property type="protein sequence ID" value="RVU37856.1"/>
    <property type="molecule type" value="Genomic_DNA"/>
</dbReference>
<evidence type="ECO:0000313" key="3">
    <source>
        <dbReference type="Proteomes" id="UP000287447"/>
    </source>
</evidence>
<dbReference type="Proteomes" id="UP000287447">
    <property type="component" value="Unassembled WGS sequence"/>
</dbReference>
<dbReference type="AlphaFoldDB" id="A0A437QTP1"/>
<comment type="caution">
    <text evidence="2">The sequence shown here is derived from an EMBL/GenBank/DDBJ whole genome shotgun (WGS) entry which is preliminary data.</text>
</comment>
<evidence type="ECO:0000313" key="2">
    <source>
        <dbReference type="EMBL" id="RVU37856.1"/>
    </source>
</evidence>
<proteinExistence type="predicted"/>
<dbReference type="RefSeq" id="WP_127763229.1">
    <property type="nucleotide sequence ID" value="NZ_SADE01000001.1"/>
</dbReference>
<gene>
    <name evidence="2" type="ORF">EOI86_00705</name>
</gene>
<feature type="compositionally biased region" description="Low complexity" evidence="1">
    <location>
        <begin position="35"/>
        <end position="60"/>
    </location>
</feature>
<protein>
    <submittedName>
        <fullName evidence="2">Uncharacterized protein</fullName>
    </submittedName>
</protein>
<keyword evidence="3" id="KW-1185">Reference proteome</keyword>
<sequence length="194" mass="19778">MADLGGITGLLSAVVQRSVEVQQNAINNDAEENRTTTQTAGTTESAGAGTTSASATVGEGLAFQPIESTRTDQSANSDVNGSSGRVIQDQVSISAEARTAFEQAQAGRSGSRTPAEALQEEATNPAQNLAFRSDAATDAATIDGPDQVAAAAERGQTNQAETNEGDTGVVVGNTDVTAFSAQTRELGQLVDQFA</sequence>
<evidence type="ECO:0000256" key="1">
    <source>
        <dbReference type="SAM" id="MobiDB-lite"/>
    </source>
</evidence>
<organism evidence="2 3">
    <name type="scientific">Hwanghaeella grinnelliae</name>
    <dbReference type="NCBI Taxonomy" id="2500179"/>
    <lineage>
        <taxon>Bacteria</taxon>
        <taxon>Pseudomonadati</taxon>
        <taxon>Pseudomonadota</taxon>
        <taxon>Alphaproteobacteria</taxon>
        <taxon>Rhodospirillales</taxon>
        <taxon>Rhodospirillaceae</taxon>
        <taxon>Hwanghaeella</taxon>
    </lineage>
</organism>
<accession>A0A437QTP1</accession>
<reference evidence="3" key="1">
    <citation type="submission" date="2019-01" db="EMBL/GenBank/DDBJ databases">
        <title>Gri0909 isolated from a small marine red alga.</title>
        <authorList>
            <person name="Kim J."/>
            <person name="Jeong S.E."/>
            <person name="Jeon C.O."/>
        </authorList>
    </citation>
    <scope>NUCLEOTIDE SEQUENCE [LARGE SCALE GENOMIC DNA]</scope>
    <source>
        <strain evidence="3">Gri0909</strain>
    </source>
</reference>